<feature type="domain" description="Glycoside hydrolase family 19 catalytic" evidence="5">
    <location>
        <begin position="332"/>
        <end position="440"/>
    </location>
</feature>
<evidence type="ECO:0000256" key="2">
    <source>
        <dbReference type="ARBA" id="ARBA00023157"/>
    </source>
</evidence>
<dbReference type="PANTHER" id="PTHR22595">
    <property type="entry name" value="CHITINASE-RELATED"/>
    <property type="match status" value="1"/>
</dbReference>
<dbReference type="GO" id="GO:0006952">
    <property type="term" value="P:defense response"/>
    <property type="evidence" value="ECO:0007669"/>
    <property type="project" value="UniProtKB-KW"/>
</dbReference>
<keyword evidence="2" id="KW-1015">Disulfide bond</keyword>
<accession>A0ABD3QYX3</accession>
<dbReference type="InterPro" id="IPR000726">
    <property type="entry name" value="Glyco_hydro_19_cat"/>
</dbReference>
<dbReference type="InterPro" id="IPR023346">
    <property type="entry name" value="Lysozyme-like_dom_sf"/>
</dbReference>
<feature type="compositionally biased region" description="Low complexity" evidence="3">
    <location>
        <begin position="977"/>
        <end position="1002"/>
    </location>
</feature>
<dbReference type="EMBL" id="JALLPJ020000010">
    <property type="protein sequence ID" value="KAL3805214.1"/>
    <property type="molecule type" value="Genomic_DNA"/>
</dbReference>
<evidence type="ECO:0000313" key="6">
    <source>
        <dbReference type="EMBL" id="KAL3805214.1"/>
    </source>
</evidence>
<feature type="region of interest" description="Disordered" evidence="3">
    <location>
        <begin position="689"/>
        <end position="754"/>
    </location>
</feature>
<gene>
    <name evidence="6" type="ORF">ACHAWO_000035</name>
</gene>
<dbReference type="Proteomes" id="UP001530400">
    <property type="component" value="Unassembled WGS sequence"/>
</dbReference>
<feature type="region of interest" description="Disordered" evidence="3">
    <location>
        <begin position="969"/>
        <end position="1002"/>
    </location>
</feature>
<evidence type="ECO:0000256" key="3">
    <source>
        <dbReference type="SAM" id="MobiDB-lite"/>
    </source>
</evidence>
<keyword evidence="7" id="KW-1185">Reference proteome</keyword>
<dbReference type="AlphaFoldDB" id="A0ABD3QYX3"/>
<evidence type="ECO:0000259" key="5">
    <source>
        <dbReference type="Pfam" id="PF00182"/>
    </source>
</evidence>
<dbReference type="Gene3D" id="3.30.20.10">
    <property type="entry name" value="Endochitinase, domain 2"/>
    <property type="match status" value="1"/>
</dbReference>
<feature type="compositionally biased region" description="Polar residues" evidence="3">
    <location>
        <begin position="788"/>
        <end position="807"/>
    </location>
</feature>
<keyword evidence="4" id="KW-0732">Signal</keyword>
<feature type="signal peptide" evidence="4">
    <location>
        <begin position="1"/>
        <end position="23"/>
    </location>
</feature>
<feature type="compositionally biased region" description="Polar residues" evidence="3">
    <location>
        <begin position="528"/>
        <end position="548"/>
    </location>
</feature>
<evidence type="ECO:0000313" key="7">
    <source>
        <dbReference type="Proteomes" id="UP001530400"/>
    </source>
</evidence>
<feature type="chain" id="PRO_5044863308" description="Glycoside hydrolase family 19 catalytic domain-containing protein" evidence="4">
    <location>
        <begin position="24"/>
        <end position="1232"/>
    </location>
</feature>
<dbReference type="SUPFAM" id="SSF53955">
    <property type="entry name" value="Lysozyme-like"/>
    <property type="match status" value="1"/>
</dbReference>
<feature type="region of interest" description="Disordered" evidence="3">
    <location>
        <begin position="775"/>
        <end position="894"/>
    </location>
</feature>
<dbReference type="Pfam" id="PF00182">
    <property type="entry name" value="Glyco_hydro_19"/>
    <property type="match status" value="1"/>
</dbReference>
<reference evidence="6 7" key="1">
    <citation type="submission" date="2024-10" db="EMBL/GenBank/DDBJ databases">
        <title>Updated reference genomes for cyclostephanoid diatoms.</title>
        <authorList>
            <person name="Roberts W.R."/>
            <person name="Alverson A.J."/>
        </authorList>
    </citation>
    <scope>NUCLEOTIDE SEQUENCE [LARGE SCALE GENOMIC DNA]</scope>
    <source>
        <strain evidence="6 7">AJA010-31</strain>
    </source>
</reference>
<sequence length="1232" mass="129860">MKRSIKRLALYLQPILLVTLVTSSDTLLRGRDPSSTERTTSPQAYNTTRKLLDGTEACSNCPEETHQCIGRSVSDEVCGPCAAGETFWPCNVEKECWCWDMSGPKDPGDEDGPSVCNGCSGPTESCIANANSLIPADDEGCAGCATGQKYWPCDVDGLCWCWDSTKPKKPPAPSSGLEITTSGKSACDIFTEEMYNEFAPNNTFPYTYEGFCEAIEDYNLYHEEKVFMMGTEDDQRNEIAAFLGNTAHESDDYEAGREYLACADNVEVDGKVYCKPCINDLFDWETMKCTQSMADLDSPYSEYCQPVFVPPEGCNCETITQVASEGDLAGYIDASKVFYGRGAIQLSWNYNYIKASLALTGEPETFCENPELVVSDPKYAWGSAIYFWMESEKEGDTCHKEALKHNFGGTLNVINGGLECPAYAGGWHHKAVKMRINRYCHASLLLHLDEIGSMKGCKGMDDSLEECLHDGTCPYCVQMNGGEYIYVSEGSGVLEERVVDDEISGMETLANETDSNTTIMPSVNIEATASNHPTPASVTNISTSQPTVAGTAGASTTSTLGASTTSTLEASATSTSEASATSTLETSTSGLTSPSPAASLAPSISSGINESLSASPSLSSQSLPPNSTSTSSSPTIMTSTQPNSTSTSSSPTGMASTQHTNATLELYNVTVAPSPSIAVGNATIESHNETAAPSPVLSSNGTAAPISSTANETAAPSPVQTESENTIPTWSPTATATDPPSFSPTTPAPTQGPCDGEPCPDQLCRSPWGFCGEGEGNEEAVWSPDCPSESSAPTPAGTSSGSETSTFDLGDFIGYDPYNPDTNDTDVNATETSEPTKEPTLSQEKPNFVKPSGGKKPPPNKKPSDGKGETVSIESSDTPAPITPMPTELTGTDSPTPLPVLSPDNPAATYFCGADWIDANEVCEIRCPSAKSEDCPGNQSCYAFTRCNDPSPTPSPVTGNATEIVDEDDSEAITSDTSSTPVATNATASNPAASSTSGSSSAGALNDVDCKGQPCELVGECRSQFGFCGGSFIYCNDLSSWSMDKCGLYGTDTNGETILCGAEVQDCPGGERVIRNPAQGCEFFPCPASEEEGDSLGGFVVPGPAPTLPELPKPTLPTIVDPKKPDFNLGLTFGGSKPSNGTIDLGLGSSSKDSGNVVVISDEEDVTNDEDKSSKSTDETIEVKDPFSGIFDSKFNYEEWVAGVGRSGGLRASMTWISYVSLSAAAAVLIIY</sequence>
<feature type="compositionally biased region" description="Low complexity" evidence="3">
    <location>
        <begin position="728"/>
        <end position="749"/>
    </location>
</feature>
<name>A0ABD3QYX3_9STRA</name>
<evidence type="ECO:0000256" key="4">
    <source>
        <dbReference type="SAM" id="SignalP"/>
    </source>
</evidence>
<dbReference type="CDD" id="cd00325">
    <property type="entry name" value="chitinase_GH19"/>
    <property type="match status" value="1"/>
</dbReference>
<dbReference type="Gene3D" id="1.10.530.10">
    <property type="match status" value="1"/>
</dbReference>
<protein>
    <recommendedName>
        <fullName evidence="5">Glycoside hydrolase family 19 catalytic domain-containing protein</fullName>
    </recommendedName>
</protein>
<feature type="compositionally biased region" description="Polar residues" evidence="3">
    <location>
        <begin position="820"/>
        <end position="845"/>
    </location>
</feature>
<feature type="compositionally biased region" description="Low complexity" evidence="3">
    <location>
        <begin position="549"/>
        <end position="657"/>
    </location>
</feature>
<evidence type="ECO:0000256" key="1">
    <source>
        <dbReference type="ARBA" id="ARBA00022821"/>
    </source>
</evidence>
<organism evidence="6 7">
    <name type="scientific">Cyclotella atomus</name>
    <dbReference type="NCBI Taxonomy" id="382360"/>
    <lineage>
        <taxon>Eukaryota</taxon>
        <taxon>Sar</taxon>
        <taxon>Stramenopiles</taxon>
        <taxon>Ochrophyta</taxon>
        <taxon>Bacillariophyta</taxon>
        <taxon>Coscinodiscophyceae</taxon>
        <taxon>Thalassiosirophycidae</taxon>
        <taxon>Stephanodiscales</taxon>
        <taxon>Stephanodiscaceae</taxon>
        <taxon>Cyclotella</taxon>
    </lineage>
</organism>
<proteinExistence type="predicted"/>
<feature type="compositionally biased region" description="Polar residues" evidence="3">
    <location>
        <begin position="689"/>
        <end position="727"/>
    </location>
</feature>
<comment type="caution">
    <text evidence="6">The sequence shown here is derived from an EMBL/GenBank/DDBJ whole genome shotgun (WGS) entry which is preliminary data.</text>
</comment>
<feature type="region of interest" description="Disordered" evidence="3">
    <location>
        <begin position="528"/>
        <end position="657"/>
    </location>
</feature>
<keyword evidence="1" id="KW-0611">Plant defense</keyword>
<dbReference type="PANTHER" id="PTHR22595:SF79">
    <property type="entry name" value="CHITINASE 12"/>
    <property type="match status" value="1"/>
</dbReference>